<dbReference type="AlphaFoldDB" id="A0A256GZU7"/>
<gene>
    <name evidence="1" type="ORF">CES86_5540</name>
</gene>
<evidence type="ECO:0000313" key="1">
    <source>
        <dbReference type="EMBL" id="OYR32745.1"/>
    </source>
</evidence>
<protein>
    <submittedName>
        <fullName evidence="1">Uncharacterized protein</fullName>
    </submittedName>
</protein>
<dbReference type="EMBL" id="NNRN01000017">
    <property type="protein sequence ID" value="OYR32745.1"/>
    <property type="molecule type" value="Genomic_DNA"/>
</dbReference>
<accession>A0A256GZU7</accession>
<name>A0A256GZU7_9HYPH</name>
<evidence type="ECO:0000313" key="2">
    <source>
        <dbReference type="Proteomes" id="UP000216363"/>
    </source>
</evidence>
<comment type="caution">
    <text evidence="1">The sequence shown here is derived from an EMBL/GenBank/DDBJ whole genome shotgun (WGS) entry which is preliminary data.</text>
</comment>
<sequence>MLHEALSGGFQDYDIPGTVRSVISAAVSHLLLRSMHR</sequence>
<dbReference type="Proteomes" id="UP000216363">
    <property type="component" value="Unassembled WGS sequence"/>
</dbReference>
<reference evidence="1 2" key="1">
    <citation type="submission" date="2017-07" db="EMBL/GenBank/DDBJ databases">
        <title>Draft genome of Ochrobactrum lupini type strain LUP21.</title>
        <authorList>
            <person name="Krzyzanowska D.M."/>
            <person name="Jafra S."/>
        </authorList>
    </citation>
    <scope>NUCLEOTIDE SEQUENCE [LARGE SCALE GENOMIC DNA]</scope>
    <source>
        <strain evidence="1 2">LUP21</strain>
    </source>
</reference>
<organism evidence="1 2">
    <name type="scientific">Brucella lupini</name>
    <dbReference type="NCBI Taxonomy" id="255457"/>
    <lineage>
        <taxon>Bacteria</taxon>
        <taxon>Pseudomonadati</taxon>
        <taxon>Pseudomonadota</taxon>
        <taxon>Alphaproteobacteria</taxon>
        <taxon>Hyphomicrobiales</taxon>
        <taxon>Brucellaceae</taxon>
        <taxon>Brucella/Ochrobactrum group</taxon>
        <taxon>Brucella</taxon>
    </lineage>
</organism>
<proteinExistence type="predicted"/>